<keyword evidence="2" id="KW-1185">Reference proteome</keyword>
<evidence type="ECO:0000313" key="2">
    <source>
        <dbReference type="Proteomes" id="UP001148662"/>
    </source>
</evidence>
<sequence>MRRQSSSPTLLGENGSSVPVQKRLGKGQSHRDIEESGYYRISTINGVPLGRGKLSEYDPSLVVALPRDSAAPKWFLHRRDSGRYVIIIDDLPVYFEQMALRINRENEEDRGIEWDIEPCEGQAGVYKFRNASIGPYRGFEDVWIAPNVSQEEDYANHPQVRTLMSDEETALNASIKVRVGDLEEVTETCALFKVVPA</sequence>
<evidence type="ECO:0000313" key="1">
    <source>
        <dbReference type="EMBL" id="KAJ3558558.1"/>
    </source>
</evidence>
<dbReference type="Proteomes" id="UP001148662">
    <property type="component" value="Unassembled WGS sequence"/>
</dbReference>
<proteinExistence type="predicted"/>
<name>A0ACC1TCU3_9APHY</name>
<accession>A0ACC1TCU3</accession>
<dbReference type="EMBL" id="JANHOG010000081">
    <property type="protein sequence ID" value="KAJ3558558.1"/>
    <property type="molecule type" value="Genomic_DNA"/>
</dbReference>
<comment type="caution">
    <text evidence="1">The sequence shown here is derived from an EMBL/GenBank/DDBJ whole genome shotgun (WGS) entry which is preliminary data.</text>
</comment>
<organism evidence="1 2">
    <name type="scientific">Phlebia brevispora</name>
    <dbReference type="NCBI Taxonomy" id="194682"/>
    <lineage>
        <taxon>Eukaryota</taxon>
        <taxon>Fungi</taxon>
        <taxon>Dikarya</taxon>
        <taxon>Basidiomycota</taxon>
        <taxon>Agaricomycotina</taxon>
        <taxon>Agaricomycetes</taxon>
        <taxon>Polyporales</taxon>
        <taxon>Meruliaceae</taxon>
        <taxon>Phlebia</taxon>
    </lineage>
</organism>
<gene>
    <name evidence="1" type="ORF">NM688_g852</name>
</gene>
<protein>
    <submittedName>
        <fullName evidence="1">Uncharacterized protein</fullName>
    </submittedName>
</protein>
<reference evidence="1" key="1">
    <citation type="submission" date="2022-07" db="EMBL/GenBank/DDBJ databases">
        <title>Genome Sequence of Phlebia brevispora.</title>
        <authorList>
            <person name="Buettner E."/>
        </authorList>
    </citation>
    <scope>NUCLEOTIDE SEQUENCE</scope>
    <source>
        <strain evidence="1">MPL23</strain>
    </source>
</reference>